<name>A0A0E9QZQ1_ANGAN</name>
<sequence length="25" mass="2680">MHSCEPIFGWTENSGASPINANVCD</sequence>
<reference evidence="1" key="1">
    <citation type="submission" date="2014-11" db="EMBL/GenBank/DDBJ databases">
        <authorList>
            <person name="Amaro Gonzalez C."/>
        </authorList>
    </citation>
    <scope>NUCLEOTIDE SEQUENCE</scope>
</reference>
<protein>
    <submittedName>
        <fullName evidence="1">Uncharacterized protein</fullName>
    </submittedName>
</protein>
<organism evidence="1">
    <name type="scientific">Anguilla anguilla</name>
    <name type="common">European freshwater eel</name>
    <name type="synonym">Muraena anguilla</name>
    <dbReference type="NCBI Taxonomy" id="7936"/>
    <lineage>
        <taxon>Eukaryota</taxon>
        <taxon>Metazoa</taxon>
        <taxon>Chordata</taxon>
        <taxon>Craniata</taxon>
        <taxon>Vertebrata</taxon>
        <taxon>Euteleostomi</taxon>
        <taxon>Actinopterygii</taxon>
        <taxon>Neopterygii</taxon>
        <taxon>Teleostei</taxon>
        <taxon>Anguilliformes</taxon>
        <taxon>Anguillidae</taxon>
        <taxon>Anguilla</taxon>
    </lineage>
</organism>
<reference evidence="1" key="2">
    <citation type="journal article" date="2015" name="Fish Shellfish Immunol.">
        <title>Early steps in the European eel (Anguilla anguilla)-Vibrio vulnificus interaction in the gills: Role of the RtxA13 toxin.</title>
        <authorList>
            <person name="Callol A."/>
            <person name="Pajuelo D."/>
            <person name="Ebbesson L."/>
            <person name="Teles M."/>
            <person name="MacKenzie S."/>
            <person name="Amaro C."/>
        </authorList>
    </citation>
    <scope>NUCLEOTIDE SEQUENCE</scope>
</reference>
<dbReference type="AlphaFoldDB" id="A0A0E9QZQ1"/>
<evidence type="ECO:0000313" key="1">
    <source>
        <dbReference type="EMBL" id="JAH21972.1"/>
    </source>
</evidence>
<proteinExistence type="predicted"/>
<accession>A0A0E9QZQ1</accession>
<dbReference type="EMBL" id="GBXM01086605">
    <property type="protein sequence ID" value="JAH21972.1"/>
    <property type="molecule type" value="Transcribed_RNA"/>
</dbReference>